<dbReference type="AlphaFoldDB" id="A0ABD3D902"/>
<proteinExistence type="inferred from homology"/>
<protein>
    <submittedName>
        <fullName evidence="3">Uncharacterized protein</fullName>
    </submittedName>
</protein>
<evidence type="ECO:0000313" key="3">
    <source>
        <dbReference type="EMBL" id="KAL3637644.1"/>
    </source>
</evidence>
<organism evidence="3 4">
    <name type="scientific">Castilleja foliolosa</name>
    <dbReference type="NCBI Taxonomy" id="1961234"/>
    <lineage>
        <taxon>Eukaryota</taxon>
        <taxon>Viridiplantae</taxon>
        <taxon>Streptophyta</taxon>
        <taxon>Embryophyta</taxon>
        <taxon>Tracheophyta</taxon>
        <taxon>Spermatophyta</taxon>
        <taxon>Magnoliopsida</taxon>
        <taxon>eudicotyledons</taxon>
        <taxon>Gunneridae</taxon>
        <taxon>Pentapetalae</taxon>
        <taxon>asterids</taxon>
        <taxon>lamiids</taxon>
        <taxon>Lamiales</taxon>
        <taxon>Orobanchaceae</taxon>
        <taxon>Pedicularideae</taxon>
        <taxon>Castillejinae</taxon>
        <taxon>Castilleja</taxon>
    </lineage>
</organism>
<evidence type="ECO:0000256" key="2">
    <source>
        <dbReference type="ARBA" id="ARBA00022801"/>
    </source>
</evidence>
<dbReference type="GO" id="GO:0016787">
    <property type="term" value="F:hydrolase activity"/>
    <property type="evidence" value="ECO:0007669"/>
    <property type="project" value="UniProtKB-KW"/>
</dbReference>
<dbReference type="Gene3D" id="3.30.420.40">
    <property type="match status" value="1"/>
</dbReference>
<comment type="caution">
    <text evidence="3">The sequence shown here is derived from an EMBL/GenBank/DDBJ whole genome shotgun (WGS) entry which is preliminary data.</text>
</comment>
<dbReference type="InterPro" id="IPR000407">
    <property type="entry name" value="GDA1_CD39_NTPase"/>
</dbReference>
<dbReference type="PANTHER" id="PTHR11782">
    <property type="entry name" value="ADENOSINE/GUANOSINE DIPHOSPHATASE"/>
    <property type="match status" value="1"/>
</dbReference>
<dbReference type="Pfam" id="PF01150">
    <property type="entry name" value="GDA1_CD39"/>
    <property type="match status" value="1"/>
</dbReference>
<evidence type="ECO:0000313" key="4">
    <source>
        <dbReference type="Proteomes" id="UP001632038"/>
    </source>
</evidence>
<keyword evidence="2" id="KW-0378">Hydrolase</keyword>
<accession>A0ABD3D902</accession>
<dbReference type="EMBL" id="JAVIJP010000024">
    <property type="protein sequence ID" value="KAL3637644.1"/>
    <property type="molecule type" value="Genomic_DNA"/>
</dbReference>
<gene>
    <name evidence="3" type="ORF">CASFOL_018515</name>
</gene>
<comment type="similarity">
    <text evidence="1">Belongs to the GDA1/CD39 NTPase family.</text>
</comment>
<reference evidence="4" key="1">
    <citation type="journal article" date="2024" name="IScience">
        <title>Strigolactones Initiate the Formation of Haustorium-like Structures in Castilleja.</title>
        <authorList>
            <person name="Buerger M."/>
            <person name="Peterson D."/>
            <person name="Chory J."/>
        </authorList>
    </citation>
    <scope>NUCLEOTIDE SEQUENCE [LARGE SCALE GENOMIC DNA]</scope>
</reference>
<name>A0ABD3D902_9LAMI</name>
<dbReference type="Proteomes" id="UP001632038">
    <property type="component" value="Unassembled WGS sequence"/>
</dbReference>
<keyword evidence="4" id="KW-1185">Reference proteome</keyword>
<sequence>MGEGTRWLPAANKLTVCDNGDWCSGWTATRRYNDTSGAVAEMIPTVVRCGVALLTPVNERQSFSCGVMHKQNHFFHIHSLDHSGYQIRLQATKPGLSSYENDPKAGAESLEPLLRQVEAVVPKHLGAATPLILEATTGLRLLPNNADEAILDSPQLQSRMGFCARWERRRYQWVSGHKKIPDILYPDNGEVQLRRRQMWSSLPSKVRELDANIRWDDIDKIVLETCCS</sequence>
<evidence type="ECO:0000256" key="1">
    <source>
        <dbReference type="ARBA" id="ARBA00009283"/>
    </source>
</evidence>